<proteinExistence type="predicted"/>
<dbReference type="Pfam" id="PF13181">
    <property type="entry name" value="TPR_8"/>
    <property type="match status" value="1"/>
</dbReference>
<dbReference type="InterPro" id="IPR051685">
    <property type="entry name" value="Ycf3/AcsC/BcsC/TPR_MFPF"/>
</dbReference>
<evidence type="ECO:0000256" key="2">
    <source>
        <dbReference type="ARBA" id="ARBA00022803"/>
    </source>
</evidence>
<evidence type="ECO:0000256" key="1">
    <source>
        <dbReference type="ARBA" id="ARBA00022737"/>
    </source>
</evidence>
<dbReference type="Pfam" id="PF13432">
    <property type="entry name" value="TPR_16"/>
    <property type="match status" value="1"/>
</dbReference>
<comment type="caution">
    <text evidence="4">The sequence shown here is derived from an EMBL/GenBank/DDBJ whole genome shotgun (WGS) entry which is preliminary data.</text>
</comment>
<dbReference type="PANTHER" id="PTHR44943">
    <property type="entry name" value="CELLULOSE SYNTHASE OPERON PROTEIN C"/>
    <property type="match status" value="1"/>
</dbReference>
<dbReference type="InterPro" id="IPR011990">
    <property type="entry name" value="TPR-like_helical_dom_sf"/>
</dbReference>
<organism evidence="4">
    <name type="scientific">marine sediment metagenome</name>
    <dbReference type="NCBI Taxonomy" id="412755"/>
    <lineage>
        <taxon>unclassified sequences</taxon>
        <taxon>metagenomes</taxon>
        <taxon>ecological metagenomes</taxon>
    </lineage>
</organism>
<dbReference type="Gene3D" id="1.25.40.10">
    <property type="entry name" value="Tetratricopeptide repeat domain"/>
    <property type="match status" value="2"/>
</dbReference>
<keyword evidence="2" id="KW-0802">TPR repeat</keyword>
<gene>
    <name evidence="4" type="ORF">S03H2_18210</name>
</gene>
<dbReference type="PANTHER" id="PTHR44943:SF8">
    <property type="entry name" value="TPR REPEAT-CONTAINING PROTEIN MJ0263"/>
    <property type="match status" value="1"/>
</dbReference>
<evidence type="ECO:0000313" key="4">
    <source>
        <dbReference type="EMBL" id="GAH37022.1"/>
    </source>
</evidence>
<dbReference type="InterPro" id="IPR019734">
    <property type="entry name" value="TPR_rpt"/>
</dbReference>
<dbReference type="SUPFAM" id="SSF48452">
    <property type="entry name" value="TPR-like"/>
    <property type="match status" value="1"/>
</dbReference>
<sequence length="274" mass="32150">MSVRTVIHPKENLIKKAHQSLDFTEYERAIGYFAQALSADPNQKDVRANQGFAYFMLGKYDDAIRVLKEELALFPDSLDASILLGYVYFNQEKYEEAAKLCQDYDELLEKALREEAKKKGLKFERKKDRDEFEENYEYFFDKVRKKNPNLGLPHFILGFHHKKSGNYDEAEENFNQAVKKGYNSVACKAQLVDMELARENWQEGLAKSRIALQIEDSKSEFYFLMGYAYYHLGEIERAVYCFNNAFKLRPYEVEAAKNLGKIYFNQNEFKKAKD</sequence>
<keyword evidence="3" id="KW-0175">Coiled coil</keyword>
<dbReference type="InterPro" id="IPR013105">
    <property type="entry name" value="TPR_2"/>
</dbReference>
<dbReference type="Pfam" id="PF07719">
    <property type="entry name" value="TPR_2"/>
    <property type="match status" value="1"/>
</dbReference>
<dbReference type="EMBL" id="BARU01009439">
    <property type="protein sequence ID" value="GAH37022.1"/>
    <property type="molecule type" value="Genomic_DNA"/>
</dbReference>
<reference evidence="4" key="1">
    <citation type="journal article" date="2014" name="Front. Microbiol.">
        <title>High frequency of phylogenetically diverse reductive dehalogenase-homologous genes in deep subseafloor sedimentary metagenomes.</title>
        <authorList>
            <person name="Kawai M."/>
            <person name="Futagami T."/>
            <person name="Toyoda A."/>
            <person name="Takaki Y."/>
            <person name="Nishi S."/>
            <person name="Hori S."/>
            <person name="Arai W."/>
            <person name="Tsubouchi T."/>
            <person name="Morono Y."/>
            <person name="Uchiyama I."/>
            <person name="Ito T."/>
            <person name="Fujiyama A."/>
            <person name="Inagaki F."/>
            <person name="Takami H."/>
        </authorList>
    </citation>
    <scope>NUCLEOTIDE SEQUENCE</scope>
    <source>
        <strain evidence="4">Expedition CK06-06</strain>
    </source>
</reference>
<dbReference type="PROSITE" id="PS50293">
    <property type="entry name" value="TPR_REGION"/>
    <property type="match status" value="1"/>
</dbReference>
<protein>
    <submittedName>
        <fullName evidence="4">Uncharacterized protein</fullName>
    </submittedName>
</protein>
<feature type="coiled-coil region" evidence="3">
    <location>
        <begin position="90"/>
        <end position="117"/>
    </location>
</feature>
<dbReference type="AlphaFoldDB" id="X1EWV1"/>
<keyword evidence="1" id="KW-0677">Repeat</keyword>
<dbReference type="PROSITE" id="PS50005">
    <property type="entry name" value="TPR"/>
    <property type="match status" value="3"/>
</dbReference>
<evidence type="ECO:0000256" key="3">
    <source>
        <dbReference type="SAM" id="Coils"/>
    </source>
</evidence>
<accession>X1EWV1</accession>
<name>X1EWV1_9ZZZZ</name>
<dbReference type="SMART" id="SM00028">
    <property type="entry name" value="TPR"/>
    <property type="match status" value="4"/>
</dbReference>